<name>A0ABY7ZW06_9ACTN</name>
<dbReference type="PROSITE" id="PS51900">
    <property type="entry name" value="CB"/>
    <property type="match status" value="1"/>
</dbReference>
<keyword evidence="9" id="KW-1185">Reference proteome</keyword>
<feature type="domain" description="Core-binding (CB)" evidence="7">
    <location>
        <begin position="57"/>
        <end position="138"/>
    </location>
</feature>
<gene>
    <name evidence="8" type="ORF">PVK37_12875</name>
</gene>
<keyword evidence="3" id="KW-0233">DNA recombination</keyword>
<dbReference type="RefSeq" id="WP_275034149.1">
    <property type="nucleotide sequence ID" value="NZ_CP118615.1"/>
</dbReference>
<dbReference type="InterPro" id="IPR050090">
    <property type="entry name" value="Tyrosine_recombinase_XerCD"/>
</dbReference>
<evidence type="ECO:0000256" key="2">
    <source>
        <dbReference type="ARBA" id="ARBA00023125"/>
    </source>
</evidence>
<dbReference type="Gene3D" id="1.10.150.130">
    <property type="match status" value="1"/>
</dbReference>
<dbReference type="Pfam" id="PF22022">
    <property type="entry name" value="Phage_int_M"/>
    <property type="match status" value="1"/>
</dbReference>
<dbReference type="PANTHER" id="PTHR30349:SF64">
    <property type="entry name" value="PROPHAGE INTEGRASE INTD-RELATED"/>
    <property type="match status" value="1"/>
</dbReference>
<evidence type="ECO:0000256" key="5">
    <source>
        <dbReference type="SAM" id="MobiDB-lite"/>
    </source>
</evidence>
<comment type="similarity">
    <text evidence="1">Belongs to the 'phage' integrase family.</text>
</comment>
<dbReference type="InterPro" id="IPR053876">
    <property type="entry name" value="Phage_int_M"/>
</dbReference>
<evidence type="ECO:0000313" key="8">
    <source>
        <dbReference type="EMBL" id="WDZ87229.1"/>
    </source>
</evidence>
<dbReference type="InterPro" id="IPR013762">
    <property type="entry name" value="Integrase-like_cat_sf"/>
</dbReference>
<evidence type="ECO:0000256" key="1">
    <source>
        <dbReference type="ARBA" id="ARBA00008857"/>
    </source>
</evidence>
<dbReference type="Pfam" id="PF00589">
    <property type="entry name" value="Phage_integrase"/>
    <property type="match status" value="1"/>
</dbReference>
<evidence type="ECO:0000256" key="4">
    <source>
        <dbReference type="PROSITE-ProRule" id="PRU01248"/>
    </source>
</evidence>
<feature type="domain" description="Tyr recombinase" evidence="6">
    <location>
        <begin position="159"/>
        <end position="351"/>
    </location>
</feature>
<proteinExistence type="inferred from homology"/>
<sequence>MWVEKHGPTYRIRDRVGDKKITVADGYHNKTAAKKAMTALAGDQVRGDLVMPSAGEKLLGDWARDWWEARKSGLSPNTQRSEWSRIQTHILPALGDQAVGDIRPLHVQRWVSELGKKRSAKTVANVHGVLNSIMAGAVAQRLIRANPCAGTKLPRGMAAEMRFLTEPEAGRLLAALPEHYRPLYLTALGTGLRWGELAGLRAGRVDVLAGTLRVEETLSELPGSGELVFGPPKTSGSRRTVTLPSEVRQALVGLVADRKPAELVFLTATGQPLRIRNFRRIWLAATERAGVGGIRFHDLRHTHVAWLLSAPEPPNLTAIQRRLGHASISITSDRYGHLLPAVDERISKALDVALPRSDWGQGGGTGRTEPTDNDRQPPASSTANEITNS</sequence>
<dbReference type="CDD" id="cd01189">
    <property type="entry name" value="INT_ICEBs1_C_like"/>
    <property type="match status" value="1"/>
</dbReference>
<dbReference type="PANTHER" id="PTHR30349">
    <property type="entry name" value="PHAGE INTEGRASE-RELATED"/>
    <property type="match status" value="1"/>
</dbReference>
<dbReference type="InterPro" id="IPR010998">
    <property type="entry name" value="Integrase_recombinase_N"/>
</dbReference>
<dbReference type="PROSITE" id="PS51898">
    <property type="entry name" value="TYR_RECOMBINASE"/>
    <property type="match status" value="1"/>
</dbReference>
<keyword evidence="2 4" id="KW-0238">DNA-binding</keyword>
<accession>A0ABY7ZW06</accession>
<dbReference type="SUPFAM" id="SSF56349">
    <property type="entry name" value="DNA breaking-rejoining enzymes"/>
    <property type="match status" value="1"/>
</dbReference>
<dbReference type="InterPro" id="IPR011010">
    <property type="entry name" value="DNA_brk_join_enz"/>
</dbReference>
<dbReference type="InterPro" id="IPR044068">
    <property type="entry name" value="CB"/>
</dbReference>
<protein>
    <submittedName>
        <fullName evidence="8">Site-specific integrase</fullName>
    </submittedName>
</protein>
<dbReference type="InterPro" id="IPR002104">
    <property type="entry name" value="Integrase_catalytic"/>
</dbReference>
<organism evidence="8 9">
    <name type="scientific">Micromonospora cathayae</name>
    <dbReference type="NCBI Taxonomy" id="3028804"/>
    <lineage>
        <taxon>Bacteria</taxon>
        <taxon>Bacillati</taxon>
        <taxon>Actinomycetota</taxon>
        <taxon>Actinomycetes</taxon>
        <taxon>Micromonosporales</taxon>
        <taxon>Micromonosporaceae</taxon>
        <taxon>Micromonospora</taxon>
    </lineage>
</organism>
<evidence type="ECO:0000259" key="6">
    <source>
        <dbReference type="PROSITE" id="PS51898"/>
    </source>
</evidence>
<evidence type="ECO:0000259" key="7">
    <source>
        <dbReference type="PROSITE" id="PS51900"/>
    </source>
</evidence>
<dbReference type="Proteomes" id="UP001219605">
    <property type="component" value="Chromosome"/>
</dbReference>
<feature type="compositionally biased region" description="Polar residues" evidence="5">
    <location>
        <begin position="378"/>
        <end position="389"/>
    </location>
</feature>
<feature type="region of interest" description="Disordered" evidence="5">
    <location>
        <begin position="357"/>
        <end position="389"/>
    </location>
</feature>
<reference evidence="8 9" key="1">
    <citation type="submission" date="2023-02" db="EMBL/GenBank/DDBJ databases">
        <authorList>
            <person name="Mo P."/>
        </authorList>
    </citation>
    <scope>NUCLEOTIDE SEQUENCE [LARGE SCALE GENOMIC DNA]</scope>
    <source>
        <strain evidence="8 9">HUAS 3</strain>
    </source>
</reference>
<evidence type="ECO:0000256" key="3">
    <source>
        <dbReference type="ARBA" id="ARBA00023172"/>
    </source>
</evidence>
<evidence type="ECO:0000313" key="9">
    <source>
        <dbReference type="Proteomes" id="UP001219605"/>
    </source>
</evidence>
<dbReference type="Gene3D" id="1.10.443.10">
    <property type="entry name" value="Intergrase catalytic core"/>
    <property type="match status" value="1"/>
</dbReference>
<dbReference type="EMBL" id="CP118615">
    <property type="protein sequence ID" value="WDZ87229.1"/>
    <property type="molecule type" value="Genomic_DNA"/>
</dbReference>